<proteinExistence type="predicted"/>
<dbReference type="AlphaFoldDB" id="A0A5B8A0H5"/>
<dbReference type="InterPro" id="IPR041700">
    <property type="entry name" value="OMP_b-brl_3"/>
</dbReference>
<dbReference type="RefSeq" id="WP_139516108.1">
    <property type="nucleotide sequence ID" value="NZ_CP040896.1"/>
</dbReference>
<dbReference type="Gene3D" id="2.40.170.20">
    <property type="entry name" value="TonB-dependent receptor, beta-barrel domain"/>
    <property type="match status" value="1"/>
</dbReference>
<keyword evidence="8" id="KW-1185">Reference proteome</keyword>
<keyword evidence="5" id="KW-0732">Signal</keyword>
<dbReference type="InterPro" id="IPR036942">
    <property type="entry name" value="Beta-barrel_TonB_sf"/>
</dbReference>
<evidence type="ECO:0000313" key="8">
    <source>
        <dbReference type="Proteomes" id="UP000305398"/>
    </source>
</evidence>
<comment type="subcellular location">
    <subcellularLocation>
        <location evidence="1">Cell outer membrane</location>
    </subcellularLocation>
</comment>
<evidence type="ECO:0000313" key="7">
    <source>
        <dbReference type="EMBL" id="QDA60934.1"/>
    </source>
</evidence>
<keyword evidence="3" id="KW-0998">Cell outer membrane</keyword>
<dbReference type="EMBL" id="CP040896">
    <property type="protein sequence ID" value="QDA60934.1"/>
    <property type="molecule type" value="Genomic_DNA"/>
</dbReference>
<feature type="signal peptide" evidence="5">
    <location>
        <begin position="1"/>
        <end position="19"/>
    </location>
</feature>
<sequence>MRTALSILFFLGAVWSAQAQTTAAGRVLDAADQSPLIGANVVLIHLPDSTKQGAAADPTGAFEITGLEQGRYVLTVSFLGYQTLRRPVEVGTQPLALGNITLQTGGVTLKGVEVVGKTPAAVQKGDTAQYNANAFKTNPDANAQDLITKMPGVTTQNGKVQAQGEDVQRVLVDGKEFFGNDPDAVLKNVPAEIIDKIEVFDRQSDQSQFSGFNDGNTQKTINIVTKPQFRNGQFGRFVAGVGGGSQTGNSSWAERYRVSGSYNMFRNNQRISIVAQSNNVNEQNFGTEDLLGVVGNSGGGGRGNRGGGGGPGGGGNRGGGGNAGASNFLVNQNGGITRTNAIGVNYSDLWGKKTQVTASYFFNLSNNTNNSNTFRRYAGTNQGQTYQENSLEGSRNINHRFSLRLEHKIDTANSILFIPRLSVQQNNGTSNLDGITLLGDQQRGNVVSNYRSHLTGVTSSNQLLYRHRFAKAGRTISLDLNANYNDKDGNNNLFSNSRSVSRIAGTLRDTTIETRLDQYSRLLQTGWQLSSGVSYTEPLSKTDILQLNYNVSYAPNDSDKKTYDFANDTGDYTSLNQGLSNVFTSSYLTQGIGASIRRQTRDFQAMIGVTGQRADLNNRQQFPAAGNLDRTYYNFLPNAMLRYNFSRQKNLRFNYNGRTAAPSISQLQEVVNNANPLQLTTGNPNLNQQFQHTATLRYSAAKPESSTSFFAGVFGSFTNNYITNSTFVAPQDTVININGGRVLLPVGGQLTRPINLGQQYSVRAFAVYGRPISAIKSNLNLNGSVGYSRTPGLNNNVVNYSQSPSGGLGATLSSNISPKVDFTLSSNGNLTYARNTVNTRLNTNYYVQNSALRLSWIVGPGFTLQSDVTHQYNKGLSGSGTQQYVLWNASLGKKVFENQRGEFKLYAFDILKQNRSIQNNISAAYNETVTTNILQQYFMVMFTYNLRNGNAAPASPEGRDGQRGGFPGGFPGGRPGGGGTGGPPPGGG</sequence>
<evidence type="ECO:0000256" key="1">
    <source>
        <dbReference type="ARBA" id="ARBA00004442"/>
    </source>
</evidence>
<feature type="domain" description="Outer membrane protein beta-barrel" evidence="6">
    <location>
        <begin position="467"/>
        <end position="801"/>
    </location>
</feature>
<dbReference type="Proteomes" id="UP000305398">
    <property type="component" value="Chromosome"/>
</dbReference>
<reference evidence="7 8" key="1">
    <citation type="submission" date="2019-06" db="EMBL/GenBank/DDBJ databases">
        <authorList>
            <person name="Srinivasan S."/>
        </authorList>
    </citation>
    <scope>NUCLEOTIDE SEQUENCE [LARGE SCALE GENOMIC DNA]</scope>
    <source>
        <strain evidence="7 8">17J68-5</strain>
    </source>
</reference>
<evidence type="ECO:0000256" key="4">
    <source>
        <dbReference type="SAM" id="MobiDB-lite"/>
    </source>
</evidence>
<dbReference type="Gene3D" id="2.60.40.1120">
    <property type="entry name" value="Carboxypeptidase-like, regulatory domain"/>
    <property type="match status" value="1"/>
</dbReference>
<dbReference type="PANTHER" id="PTHR40980:SF4">
    <property type="entry name" value="TONB-DEPENDENT RECEPTOR-LIKE BETA-BARREL DOMAIN-CONTAINING PROTEIN"/>
    <property type="match status" value="1"/>
</dbReference>
<evidence type="ECO:0000259" key="6">
    <source>
        <dbReference type="Pfam" id="PF14905"/>
    </source>
</evidence>
<name>A0A5B8A0H5_9BACT</name>
<protein>
    <submittedName>
        <fullName evidence="7">TonB-dependent receptor</fullName>
    </submittedName>
</protein>
<gene>
    <name evidence="7" type="ORF">FHG12_12840</name>
</gene>
<dbReference type="SUPFAM" id="SSF56935">
    <property type="entry name" value="Porins"/>
    <property type="match status" value="1"/>
</dbReference>
<feature type="chain" id="PRO_5023026396" evidence="5">
    <location>
        <begin position="20"/>
        <end position="988"/>
    </location>
</feature>
<dbReference type="InterPro" id="IPR008969">
    <property type="entry name" value="CarboxyPept-like_regulatory"/>
</dbReference>
<feature type="compositionally biased region" description="Gly residues" evidence="4">
    <location>
        <begin position="963"/>
        <end position="981"/>
    </location>
</feature>
<evidence type="ECO:0000256" key="2">
    <source>
        <dbReference type="ARBA" id="ARBA00023136"/>
    </source>
</evidence>
<accession>A0A5B8A0H5</accession>
<dbReference type="OrthoDB" id="1682379at2"/>
<dbReference type="KEGG" id="hyj:FHG12_12840"/>
<keyword evidence="7" id="KW-0675">Receptor</keyword>
<dbReference type="SUPFAM" id="SSF49464">
    <property type="entry name" value="Carboxypeptidase regulatory domain-like"/>
    <property type="match status" value="1"/>
</dbReference>
<evidence type="ECO:0000256" key="3">
    <source>
        <dbReference type="ARBA" id="ARBA00023237"/>
    </source>
</evidence>
<dbReference type="GO" id="GO:0009279">
    <property type="term" value="C:cell outer membrane"/>
    <property type="evidence" value="ECO:0007669"/>
    <property type="project" value="UniProtKB-SubCell"/>
</dbReference>
<feature type="region of interest" description="Disordered" evidence="4">
    <location>
        <begin position="952"/>
        <end position="988"/>
    </location>
</feature>
<evidence type="ECO:0000256" key="5">
    <source>
        <dbReference type="SAM" id="SignalP"/>
    </source>
</evidence>
<dbReference type="Pfam" id="PF13620">
    <property type="entry name" value="CarboxypepD_reg"/>
    <property type="match status" value="1"/>
</dbReference>
<feature type="region of interest" description="Disordered" evidence="4">
    <location>
        <begin position="296"/>
        <end position="320"/>
    </location>
</feature>
<dbReference type="Pfam" id="PF14905">
    <property type="entry name" value="OMP_b-brl_3"/>
    <property type="match status" value="1"/>
</dbReference>
<organism evidence="7 8">
    <name type="scientific">Hymenobacter jejuensis</name>
    <dbReference type="NCBI Taxonomy" id="2502781"/>
    <lineage>
        <taxon>Bacteria</taxon>
        <taxon>Pseudomonadati</taxon>
        <taxon>Bacteroidota</taxon>
        <taxon>Cytophagia</taxon>
        <taxon>Cytophagales</taxon>
        <taxon>Hymenobacteraceae</taxon>
        <taxon>Hymenobacter</taxon>
    </lineage>
</organism>
<dbReference type="PANTHER" id="PTHR40980">
    <property type="entry name" value="PLUG DOMAIN-CONTAINING PROTEIN"/>
    <property type="match status" value="1"/>
</dbReference>
<keyword evidence="2" id="KW-0472">Membrane</keyword>